<gene>
    <name evidence="1" type="ORF">BaRGS_00002909</name>
</gene>
<evidence type="ECO:0000313" key="2">
    <source>
        <dbReference type="Proteomes" id="UP001519460"/>
    </source>
</evidence>
<evidence type="ECO:0000313" key="1">
    <source>
        <dbReference type="EMBL" id="KAK7505638.1"/>
    </source>
</evidence>
<sequence>MRHFVPVAPEQASLRRYGPPSELKRAASMHAESRLTIRSISDKIGRGRLPVKSLVPEVFDLPFSEGADLKKKGSVARGKGPITGRAGHVGCLFAPPSLG</sequence>
<dbReference type="EMBL" id="JACVVK020000009">
    <property type="protein sequence ID" value="KAK7505638.1"/>
    <property type="molecule type" value="Genomic_DNA"/>
</dbReference>
<keyword evidence="2" id="KW-1185">Reference proteome</keyword>
<organism evidence="1 2">
    <name type="scientific">Batillaria attramentaria</name>
    <dbReference type="NCBI Taxonomy" id="370345"/>
    <lineage>
        <taxon>Eukaryota</taxon>
        <taxon>Metazoa</taxon>
        <taxon>Spiralia</taxon>
        <taxon>Lophotrochozoa</taxon>
        <taxon>Mollusca</taxon>
        <taxon>Gastropoda</taxon>
        <taxon>Caenogastropoda</taxon>
        <taxon>Sorbeoconcha</taxon>
        <taxon>Cerithioidea</taxon>
        <taxon>Batillariidae</taxon>
        <taxon>Batillaria</taxon>
    </lineage>
</organism>
<protein>
    <submittedName>
        <fullName evidence="1">Uncharacterized protein</fullName>
    </submittedName>
</protein>
<proteinExistence type="predicted"/>
<dbReference type="AlphaFoldDB" id="A0ABD0M2Z7"/>
<dbReference type="Proteomes" id="UP001519460">
    <property type="component" value="Unassembled WGS sequence"/>
</dbReference>
<name>A0ABD0M2Z7_9CAEN</name>
<reference evidence="1 2" key="1">
    <citation type="journal article" date="2023" name="Sci. Data">
        <title>Genome assembly of the Korean intertidal mud-creeper Batillaria attramentaria.</title>
        <authorList>
            <person name="Patra A.K."/>
            <person name="Ho P.T."/>
            <person name="Jun S."/>
            <person name="Lee S.J."/>
            <person name="Kim Y."/>
            <person name="Won Y.J."/>
        </authorList>
    </citation>
    <scope>NUCLEOTIDE SEQUENCE [LARGE SCALE GENOMIC DNA]</scope>
    <source>
        <strain evidence="1">Wonlab-2016</strain>
    </source>
</reference>
<comment type="caution">
    <text evidence="1">The sequence shown here is derived from an EMBL/GenBank/DDBJ whole genome shotgun (WGS) entry which is preliminary data.</text>
</comment>
<accession>A0ABD0M2Z7</accession>